<dbReference type="SUPFAM" id="SSF50978">
    <property type="entry name" value="WD40 repeat-like"/>
    <property type="match status" value="1"/>
</dbReference>
<proteinExistence type="predicted"/>
<dbReference type="InterPro" id="IPR001680">
    <property type="entry name" value="WD40_rpt"/>
</dbReference>
<gene>
    <name evidence="2" type="ORF">Acr_01g0005030</name>
</gene>
<dbReference type="InterPro" id="IPR045142">
    <property type="entry name" value="BCAS3-like"/>
</dbReference>
<dbReference type="Proteomes" id="UP000585474">
    <property type="component" value="Unassembled WGS sequence"/>
</dbReference>
<reference evidence="2 3" key="1">
    <citation type="submission" date="2019-07" db="EMBL/GenBank/DDBJ databases">
        <title>De Novo Assembly of kiwifruit Actinidia rufa.</title>
        <authorList>
            <person name="Sugita-Konishi S."/>
            <person name="Sato K."/>
            <person name="Mori E."/>
            <person name="Abe Y."/>
            <person name="Kisaki G."/>
            <person name="Hamano K."/>
            <person name="Suezawa K."/>
            <person name="Otani M."/>
            <person name="Fukuda T."/>
            <person name="Manabe T."/>
            <person name="Gomi K."/>
            <person name="Tabuchi M."/>
            <person name="Akimitsu K."/>
            <person name="Kataoka I."/>
        </authorList>
    </citation>
    <scope>NUCLEOTIDE SEQUENCE [LARGE SCALE GENOMIC DNA]</scope>
    <source>
        <strain evidence="3">cv. Fuchu</strain>
    </source>
</reference>
<sequence length="216" mass="23460">MARYAMESSKQLAAGIINLGDKGYTTLSKYYPDLLSDTPNSPGPSNSGWKGGRLAASELENAGIVVVKDFTSRAVISQFRAHTSPISALCFDPSGTLLVTASVHGNNINIFRIIPSCAQTGSGNQTHDWSSAHKHLFKLHRGITTAVASVGIRVLIASWTMPPRKQPAAREVPPDEVYECDNRIQIAWKIEALTQQVAAVMAHLEHLVFRPFGSLH</sequence>
<accession>A0A7J0E2H7</accession>
<dbReference type="InterPro" id="IPR015943">
    <property type="entry name" value="WD40/YVTN_repeat-like_dom_sf"/>
</dbReference>
<evidence type="ECO:0000259" key="1">
    <source>
        <dbReference type="Pfam" id="PF21034"/>
    </source>
</evidence>
<name>A0A7J0E2H7_9ERIC</name>
<organism evidence="2 3">
    <name type="scientific">Actinidia rufa</name>
    <dbReference type="NCBI Taxonomy" id="165716"/>
    <lineage>
        <taxon>Eukaryota</taxon>
        <taxon>Viridiplantae</taxon>
        <taxon>Streptophyta</taxon>
        <taxon>Embryophyta</taxon>
        <taxon>Tracheophyta</taxon>
        <taxon>Spermatophyta</taxon>
        <taxon>Magnoliopsida</taxon>
        <taxon>eudicotyledons</taxon>
        <taxon>Gunneridae</taxon>
        <taxon>Pentapetalae</taxon>
        <taxon>asterids</taxon>
        <taxon>Ericales</taxon>
        <taxon>Actinidiaceae</taxon>
        <taxon>Actinidia</taxon>
    </lineage>
</organism>
<keyword evidence="3" id="KW-1185">Reference proteome</keyword>
<evidence type="ECO:0000313" key="3">
    <source>
        <dbReference type="Proteomes" id="UP000585474"/>
    </source>
</evidence>
<feature type="domain" description="BCAS3 WD40" evidence="1">
    <location>
        <begin position="62"/>
        <end position="146"/>
    </location>
</feature>
<dbReference type="EMBL" id="BJWL01000001">
    <property type="protein sequence ID" value="GFY80694.1"/>
    <property type="molecule type" value="Genomic_DNA"/>
</dbReference>
<dbReference type="Pfam" id="PF21034">
    <property type="entry name" value="BCAS3_WD40"/>
    <property type="match status" value="1"/>
</dbReference>
<dbReference type="Gene3D" id="2.130.10.10">
    <property type="entry name" value="YVTN repeat-like/Quinoprotein amine dehydrogenase"/>
    <property type="match status" value="1"/>
</dbReference>
<dbReference type="GO" id="GO:0005737">
    <property type="term" value="C:cytoplasm"/>
    <property type="evidence" value="ECO:0007669"/>
    <property type="project" value="TreeGrafter"/>
</dbReference>
<dbReference type="OrthoDB" id="10492920at2759"/>
<dbReference type="InterPro" id="IPR048382">
    <property type="entry name" value="BCAS3_WD40"/>
</dbReference>
<dbReference type="SMART" id="SM00320">
    <property type="entry name" value="WD40"/>
    <property type="match status" value="1"/>
</dbReference>
<dbReference type="GO" id="GO:0042594">
    <property type="term" value="P:response to starvation"/>
    <property type="evidence" value="ECO:0007669"/>
    <property type="project" value="TreeGrafter"/>
</dbReference>
<evidence type="ECO:0000313" key="2">
    <source>
        <dbReference type="EMBL" id="GFY80694.1"/>
    </source>
</evidence>
<dbReference type="GO" id="GO:0006914">
    <property type="term" value="P:autophagy"/>
    <property type="evidence" value="ECO:0007669"/>
    <property type="project" value="InterPro"/>
</dbReference>
<dbReference type="InterPro" id="IPR036322">
    <property type="entry name" value="WD40_repeat_dom_sf"/>
</dbReference>
<protein>
    <submittedName>
        <fullName evidence="2">Autophagy 18 G-like protein</fullName>
    </submittedName>
</protein>
<dbReference type="AlphaFoldDB" id="A0A7J0E2H7"/>
<dbReference type="PANTHER" id="PTHR13268">
    <property type="entry name" value="BREAST CARCINOMA AMPLIFIED SEQUENCE 3"/>
    <property type="match status" value="1"/>
</dbReference>
<comment type="caution">
    <text evidence="2">The sequence shown here is derived from an EMBL/GenBank/DDBJ whole genome shotgun (WGS) entry which is preliminary data.</text>
</comment>
<dbReference type="PANTHER" id="PTHR13268:SF16">
    <property type="entry name" value="ATG18-LIKE PROTEIN-RELATED"/>
    <property type="match status" value="1"/>
</dbReference>